<keyword evidence="2" id="KW-0004">4Fe-4S</keyword>
<dbReference type="GO" id="GO:0051539">
    <property type="term" value="F:4 iron, 4 sulfur cluster binding"/>
    <property type="evidence" value="ECO:0007669"/>
    <property type="project" value="UniProtKB-KW"/>
</dbReference>
<evidence type="ECO:0000256" key="1">
    <source>
        <dbReference type="ARBA" id="ARBA00004196"/>
    </source>
</evidence>
<evidence type="ECO:0000256" key="5">
    <source>
        <dbReference type="ARBA" id="ARBA00023004"/>
    </source>
</evidence>
<accession>A0A1K1LD19</accession>
<proteinExistence type="predicted"/>
<dbReference type="OrthoDB" id="9789030at2"/>
<dbReference type="EMBL" id="LT630450">
    <property type="protein sequence ID" value="SFV72617.1"/>
    <property type="molecule type" value="Genomic_DNA"/>
</dbReference>
<dbReference type="AlphaFoldDB" id="A0A1K1LD19"/>
<dbReference type="SUPFAM" id="SSF54862">
    <property type="entry name" value="4Fe-4S ferredoxins"/>
    <property type="match status" value="1"/>
</dbReference>
<keyword evidence="3" id="KW-0479">Metal-binding</keyword>
<evidence type="ECO:0000256" key="2">
    <source>
        <dbReference type="ARBA" id="ARBA00022485"/>
    </source>
</evidence>
<dbReference type="InterPro" id="IPR051555">
    <property type="entry name" value="FDH_Electron_Transfer_Unit"/>
</dbReference>
<dbReference type="GO" id="GO:0046872">
    <property type="term" value="F:metal ion binding"/>
    <property type="evidence" value="ECO:0007669"/>
    <property type="project" value="UniProtKB-KW"/>
</dbReference>
<evidence type="ECO:0000313" key="8">
    <source>
        <dbReference type="EMBL" id="SFV72617.1"/>
    </source>
</evidence>
<dbReference type="InterPro" id="IPR017896">
    <property type="entry name" value="4Fe4S_Fe-S-bd"/>
</dbReference>
<dbReference type="KEGG" id="dpg:DESPIGER_0738"/>
<evidence type="ECO:0000259" key="7">
    <source>
        <dbReference type="PROSITE" id="PS51379"/>
    </source>
</evidence>
<dbReference type="PANTHER" id="PTHR43545">
    <property type="entry name" value="FORMATE DEHYDROGENASE, NITRATE-INDUCIBLE, IRON-SULFUR SUBUNIT"/>
    <property type="match status" value="1"/>
</dbReference>
<keyword evidence="5" id="KW-0408">Iron</keyword>
<dbReference type="PROSITE" id="PS51379">
    <property type="entry name" value="4FE4S_FER_2"/>
    <property type="match status" value="1"/>
</dbReference>
<sequence length="219" mass="24607">MPKAFLVDTTRCTACRGCQLACKEWHDLPANETKQRGSHQNPPDLNPNNYKIVRFHEHLDKQGNVVWNFFPDQCRHCVTPICVDVADMAVPGAMIKDPKTGAVLVTDKIRKLSEQDMADVIHACPYNIPRYDKVKKTLAKCDMCSDRIAAGMLPACVKTCPTGAMVFGERDEILALAKKRLEVVKKTHPKAFLADPDEVSVIYLLAEEAEFYYEYATFG</sequence>
<evidence type="ECO:0000256" key="3">
    <source>
        <dbReference type="ARBA" id="ARBA00022723"/>
    </source>
</evidence>
<dbReference type="Gene3D" id="3.30.70.20">
    <property type="match status" value="2"/>
</dbReference>
<comment type="subcellular location">
    <subcellularLocation>
        <location evidence="1">Cell envelope</location>
    </subcellularLocation>
</comment>
<organism evidence="8 9">
    <name type="scientific">Desulfovibrio piger</name>
    <dbReference type="NCBI Taxonomy" id="901"/>
    <lineage>
        <taxon>Bacteria</taxon>
        <taxon>Pseudomonadati</taxon>
        <taxon>Thermodesulfobacteriota</taxon>
        <taxon>Desulfovibrionia</taxon>
        <taxon>Desulfovibrionales</taxon>
        <taxon>Desulfovibrionaceae</taxon>
        <taxon>Desulfovibrio</taxon>
    </lineage>
</organism>
<dbReference type="RefSeq" id="WP_072333217.1">
    <property type="nucleotide sequence ID" value="NZ_CALJDE010000039.1"/>
</dbReference>
<evidence type="ECO:0000313" key="9">
    <source>
        <dbReference type="Proteomes" id="UP000186323"/>
    </source>
</evidence>
<evidence type="ECO:0000256" key="6">
    <source>
        <dbReference type="ARBA" id="ARBA00023014"/>
    </source>
</evidence>
<dbReference type="PANTHER" id="PTHR43545:SF6">
    <property type="entry name" value="FORMATE DEHYDROGENASE, NITRATE-INDUCIBLE, IRON-SULFUR SUBUNIT"/>
    <property type="match status" value="1"/>
</dbReference>
<reference evidence="9" key="1">
    <citation type="submission" date="2016-10" db="EMBL/GenBank/DDBJ databases">
        <authorList>
            <person name="Wegmann U."/>
        </authorList>
    </citation>
    <scope>NUCLEOTIDE SEQUENCE [LARGE SCALE GENOMIC DNA]</scope>
</reference>
<dbReference type="CDD" id="cd10559">
    <property type="entry name" value="W-FDH"/>
    <property type="match status" value="1"/>
</dbReference>
<keyword evidence="6" id="KW-0411">Iron-sulfur</keyword>
<evidence type="ECO:0000256" key="4">
    <source>
        <dbReference type="ARBA" id="ARBA00022737"/>
    </source>
</evidence>
<gene>
    <name evidence="8" type="ORF">DESPIGER_0738</name>
</gene>
<protein>
    <submittedName>
        <fullName evidence="8">Formate dehydrogenase, beta subunit, putative</fullName>
    </submittedName>
</protein>
<dbReference type="Proteomes" id="UP000186323">
    <property type="component" value="Chromosome I"/>
</dbReference>
<feature type="domain" description="4Fe-4S ferredoxin-type" evidence="7">
    <location>
        <begin position="3"/>
        <end position="33"/>
    </location>
</feature>
<keyword evidence="9" id="KW-1185">Reference proteome</keyword>
<dbReference type="Pfam" id="PF13247">
    <property type="entry name" value="Fer4_11"/>
    <property type="match status" value="1"/>
</dbReference>
<dbReference type="GO" id="GO:0030313">
    <property type="term" value="C:cell envelope"/>
    <property type="evidence" value="ECO:0007669"/>
    <property type="project" value="UniProtKB-SubCell"/>
</dbReference>
<name>A0A1K1LD19_9BACT</name>
<keyword evidence="4" id="KW-0677">Repeat</keyword>